<name>A0A8J5JXX9_HOMAM</name>
<keyword evidence="11" id="KW-1185">Reference proteome</keyword>
<comment type="subcellular location">
    <subcellularLocation>
        <location evidence="1">Nucleus</location>
    </subcellularLocation>
</comment>
<sequence>MGSFVTLNLQSLTSLLEACHNCATGNAAQVSIGDTSSVRLGNEAVRPFTFLCCETIVSSEGAIFWHSEEITPDAIACSNQTNQQPLRANEGNLVGGRVVNEFEDVIVKCEDESTRKMDSEDGNLDSILAEEDPLLVDDVSTVQTSITECCTVSKDNIKQDEEISPENKILRKNLVGILTRQDSLGSLVTSCNSKVTTNESARRTKYPETFTCEFCGKIFKGKERAYQFYYHRNREHTHEMIYKCDICSKEFWGEREFLAHMTGHRDQGHICHVCGQKFNAKKNLKTHLLVHLSIREHVCRYCDKTFRRKDHLTVHERIHTGVRPYQCKWCDSAYPQKHQLNLHIRKCPILKRQEAKTYTY</sequence>
<dbReference type="PANTHER" id="PTHR24394">
    <property type="entry name" value="ZINC FINGER PROTEIN"/>
    <property type="match status" value="1"/>
</dbReference>
<evidence type="ECO:0000256" key="1">
    <source>
        <dbReference type="ARBA" id="ARBA00004123"/>
    </source>
</evidence>
<evidence type="ECO:0000256" key="4">
    <source>
        <dbReference type="ARBA" id="ARBA00022771"/>
    </source>
</evidence>
<dbReference type="PANTHER" id="PTHR24394:SF29">
    <property type="entry name" value="MYONEURIN"/>
    <property type="match status" value="1"/>
</dbReference>
<keyword evidence="8" id="KW-0732">Signal</keyword>
<evidence type="ECO:0000256" key="7">
    <source>
        <dbReference type="PROSITE-ProRule" id="PRU00042"/>
    </source>
</evidence>
<evidence type="ECO:0000259" key="9">
    <source>
        <dbReference type="PROSITE" id="PS50157"/>
    </source>
</evidence>
<evidence type="ECO:0000256" key="3">
    <source>
        <dbReference type="ARBA" id="ARBA00022737"/>
    </source>
</evidence>
<feature type="signal peptide" evidence="8">
    <location>
        <begin position="1"/>
        <end position="18"/>
    </location>
</feature>
<comment type="caution">
    <text evidence="10">The sequence shown here is derived from an EMBL/GenBank/DDBJ whole genome shotgun (WGS) entry which is preliminary data.</text>
</comment>
<evidence type="ECO:0000313" key="10">
    <source>
        <dbReference type="EMBL" id="KAG7165661.1"/>
    </source>
</evidence>
<dbReference type="AlphaFoldDB" id="A0A8J5JXX9"/>
<reference evidence="10" key="1">
    <citation type="journal article" date="2021" name="Sci. Adv.">
        <title>The American lobster genome reveals insights on longevity, neural, and immune adaptations.</title>
        <authorList>
            <person name="Polinski J.M."/>
            <person name="Zimin A.V."/>
            <person name="Clark K.F."/>
            <person name="Kohn A.B."/>
            <person name="Sadowski N."/>
            <person name="Timp W."/>
            <person name="Ptitsyn A."/>
            <person name="Khanna P."/>
            <person name="Romanova D.Y."/>
            <person name="Williams P."/>
            <person name="Greenwood S.J."/>
            <person name="Moroz L.L."/>
            <person name="Walt D.R."/>
            <person name="Bodnar A.G."/>
        </authorList>
    </citation>
    <scope>NUCLEOTIDE SEQUENCE</scope>
    <source>
        <strain evidence="10">GMGI-L3</strain>
    </source>
</reference>
<dbReference type="Pfam" id="PF00096">
    <property type="entry name" value="zf-C2H2"/>
    <property type="match status" value="3"/>
</dbReference>
<gene>
    <name evidence="10" type="primary">Znf300-L</name>
    <name evidence="10" type="ORF">Hamer_G013171</name>
</gene>
<dbReference type="Proteomes" id="UP000747542">
    <property type="component" value="Unassembled WGS sequence"/>
</dbReference>
<dbReference type="PROSITE" id="PS00028">
    <property type="entry name" value="ZINC_FINGER_C2H2_1"/>
    <property type="match status" value="3"/>
</dbReference>
<proteinExistence type="predicted"/>
<keyword evidence="5" id="KW-0862">Zinc</keyword>
<dbReference type="SMART" id="SM00355">
    <property type="entry name" value="ZnF_C2H2"/>
    <property type="match status" value="5"/>
</dbReference>
<dbReference type="GO" id="GO:0005634">
    <property type="term" value="C:nucleus"/>
    <property type="evidence" value="ECO:0007669"/>
    <property type="project" value="UniProtKB-SubCell"/>
</dbReference>
<feature type="domain" description="C2H2-type" evidence="9">
    <location>
        <begin position="242"/>
        <end position="269"/>
    </location>
</feature>
<feature type="chain" id="PRO_5035149382" evidence="8">
    <location>
        <begin position="19"/>
        <end position="360"/>
    </location>
</feature>
<organism evidence="10 11">
    <name type="scientific">Homarus americanus</name>
    <name type="common">American lobster</name>
    <dbReference type="NCBI Taxonomy" id="6706"/>
    <lineage>
        <taxon>Eukaryota</taxon>
        <taxon>Metazoa</taxon>
        <taxon>Ecdysozoa</taxon>
        <taxon>Arthropoda</taxon>
        <taxon>Crustacea</taxon>
        <taxon>Multicrustacea</taxon>
        <taxon>Malacostraca</taxon>
        <taxon>Eumalacostraca</taxon>
        <taxon>Eucarida</taxon>
        <taxon>Decapoda</taxon>
        <taxon>Pleocyemata</taxon>
        <taxon>Astacidea</taxon>
        <taxon>Nephropoidea</taxon>
        <taxon>Nephropidae</taxon>
        <taxon>Homarus</taxon>
    </lineage>
</organism>
<dbReference type="InterPro" id="IPR013087">
    <property type="entry name" value="Znf_C2H2_type"/>
</dbReference>
<evidence type="ECO:0000313" key="11">
    <source>
        <dbReference type="Proteomes" id="UP000747542"/>
    </source>
</evidence>
<dbReference type="GO" id="GO:0008270">
    <property type="term" value="F:zinc ion binding"/>
    <property type="evidence" value="ECO:0007669"/>
    <property type="project" value="UniProtKB-KW"/>
</dbReference>
<dbReference type="OrthoDB" id="6077919at2759"/>
<accession>A0A8J5JXX9</accession>
<feature type="domain" description="C2H2-type" evidence="9">
    <location>
        <begin position="269"/>
        <end position="296"/>
    </location>
</feature>
<dbReference type="FunFam" id="3.30.160.60:FF:001182">
    <property type="entry name" value="Zinc finger, C2H2 type"/>
    <property type="match status" value="1"/>
</dbReference>
<keyword evidence="6" id="KW-0539">Nucleus</keyword>
<dbReference type="EMBL" id="JAHLQT010024020">
    <property type="protein sequence ID" value="KAG7165661.1"/>
    <property type="molecule type" value="Genomic_DNA"/>
</dbReference>
<keyword evidence="3" id="KW-0677">Repeat</keyword>
<dbReference type="GO" id="GO:0000981">
    <property type="term" value="F:DNA-binding transcription factor activity, RNA polymerase II-specific"/>
    <property type="evidence" value="ECO:0007669"/>
    <property type="project" value="TreeGrafter"/>
</dbReference>
<keyword evidence="2" id="KW-0479">Metal-binding</keyword>
<evidence type="ECO:0000256" key="5">
    <source>
        <dbReference type="ARBA" id="ARBA00022833"/>
    </source>
</evidence>
<keyword evidence="4 7" id="KW-0863">Zinc-finger</keyword>
<evidence type="ECO:0000256" key="2">
    <source>
        <dbReference type="ARBA" id="ARBA00022723"/>
    </source>
</evidence>
<protein>
    <submittedName>
        <fullName evidence="10">Zinc finger protein 300-like</fullName>
    </submittedName>
</protein>
<feature type="domain" description="C2H2-type" evidence="9">
    <location>
        <begin position="297"/>
        <end position="324"/>
    </location>
</feature>
<evidence type="ECO:0000256" key="8">
    <source>
        <dbReference type="SAM" id="SignalP"/>
    </source>
</evidence>
<evidence type="ECO:0000256" key="6">
    <source>
        <dbReference type="ARBA" id="ARBA00023242"/>
    </source>
</evidence>
<dbReference type="PROSITE" id="PS50157">
    <property type="entry name" value="ZINC_FINGER_C2H2_2"/>
    <property type="match status" value="3"/>
</dbReference>